<evidence type="ECO:0000313" key="20">
    <source>
        <dbReference type="RefSeq" id="XP_011292040.2"/>
    </source>
</evidence>
<evidence type="ECO:0000313" key="17">
    <source>
        <dbReference type="Proteomes" id="UP001652621"/>
    </source>
</evidence>
<dbReference type="PANTHER" id="PTHR19308">
    <property type="entry name" value="PHOSPHATIDYLCHOLINE TRANSFER PROTEIN"/>
    <property type="match status" value="1"/>
</dbReference>
<comment type="catalytic activity">
    <reaction evidence="1">
        <text>N-hexadecanoylsphing-4-enine(in) = N-hexadecanoylsphing-4-enine(out)</text>
        <dbReference type="Rhea" id="RHEA:45720"/>
        <dbReference type="ChEBI" id="CHEBI:72959"/>
    </reaction>
</comment>
<reference evidence="18 19" key="1">
    <citation type="submission" date="2025-05" db="UniProtKB">
        <authorList>
            <consortium name="RefSeq"/>
        </authorList>
    </citation>
    <scope>IDENTIFICATION</scope>
    <source>
        <strain evidence="18 19">Aabys</strain>
        <tissue evidence="18 19">Whole body</tissue>
    </source>
</reference>
<evidence type="ECO:0000259" key="15">
    <source>
        <dbReference type="PROSITE" id="PS50003"/>
    </source>
</evidence>
<keyword evidence="7" id="KW-0963">Cytoplasm</keyword>
<sequence length="631" mass="71608">MNYANQLNGGSSSGISAPPQTVVTTATINNNNTTATSSPALAAANMVLNDPPSSDSEPEFIDNSSVELRGYLSKWTNYIYGWQPRYIVLKDGTLSYYKSESESDFGCRGAISLSRATIKPHESDELRFDVVVNNYNNWCLRADTPEDRMHWVEVLRMYKEDSTSTDTTSLRRHGSTMSLQSNTVSVASGSSLKKTQRNLKEKVGEIETFKDILFGQIETLQRYFDACADVNKGMDKPLDLGDGLKAIDFKGESITFRATTAGVLTTLQHCLEIIVENDETWKKKLDREIEKRKKVEEQNRKLKEEIEKLKRISYPGPDLEEGPHSTLPEDEFFDAVETGLDKIEEDMQLRVKLKLQSQQSQISTHNSVNASATENGENDDVDAEFGTGALARSHDLWEEIDRVCLEQLHYARQGVGQDGNGWQIFADEGEIKMYKREEEVNGMVVDPLKAYHSVKGVTAREMCHYFFMPEFRNEWETTLEDCTILEKISPDTYLFLQTHKRVWPASQRDALFWSHMRKITDGLDEGAVDTWIVCNNSTNYSTQESKNGKCVRIFLTVIMACQTHLPPGKTKGDKLTRDDLTCKVTYCSVVNPGGWAPASALRAIYKREYPKFLKRFTSYVIDQRKDQPIMF</sequence>
<feature type="compositionally biased region" description="Polar residues" evidence="14">
    <location>
        <begin position="362"/>
        <end position="375"/>
    </location>
</feature>
<dbReference type="CDD" id="cd13283">
    <property type="entry name" value="PH_GPBP"/>
    <property type="match status" value="1"/>
</dbReference>
<evidence type="ECO:0000256" key="3">
    <source>
        <dbReference type="ARBA" id="ARBA00004496"/>
    </source>
</evidence>
<evidence type="ECO:0000256" key="10">
    <source>
        <dbReference type="ARBA" id="ARBA00023054"/>
    </source>
</evidence>
<gene>
    <name evidence="18 19 20" type="primary">LOC101891112</name>
</gene>
<evidence type="ECO:0000256" key="7">
    <source>
        <dbReference type="ARBA" id="ARBA00022490"/>
    </source>
</evidence>
<evidence type="ECO:0000256" key="14">
    <source>
        <dbReference type="SAM" id="MobiDB-lite"/>
    </source>
</evidence>
<dbReference type="RefSeq" id="XP_005182408.2">
    <property type="nucleotide sequence ID" value="XM_005182351.4"/>
</dbReference>
<dbReference type="Gene3D" id="2.30.29.30">
    <property type="entry name" value="Pleckstrin-homology domain (PH domain)/Phosphotyrosine-binding domain (PTB)"/>
    <property type="match status" value="1"/>
</dbReference>
<dbReference type="PANTHER" id="PTHR19308:SF53">
    <property type="entry name" value="CERAMIDE TRANSFER PROTEIN"/>
    <property type="match status" value="1"/>
</dbReference>
<dbReference type="VEuPathDB" id="VectorBase:MDOA010680"/>
<dbReference type="SMART" id="SM00233">
    <property type="entry name" value="PH"/>
    <property type="match status" value="1"/>
</dbReference>
<dbReference type="Pfam" id="PF01852">
    <property type="entry name" value="START"/>
    <property type="match status" value="1"/>
</dbReference>
<evidence type="ECO:0000256" key="2">
    <source>
        <dbReference type="ARBA" id="ARBA00004240"/>
    </source>
</evidence>
<dbReference type="InterPro" id="IPR002913">
    <property type="entry name" value="START_lipid-bd_dom"/>
</dbReference>
<dbReference type="VEuPathDB" id="VectorBase:MDOMA2_010555"/>
<dbReference type="RefSeq" id="XP_005182409.2">
    <property type="nucleotide sequence ID" value="XM_005182352.4"/>
</dbReference>
<evidence type="ECO:0000259" key="16">
    <source>
        <dbReference type="PROSITE" id="PS50848"/>
    </source>
</evidence>
<keyword evidence="6" id="KW-0813">Transport</keyword>
<feature type="coiled-coil region" evidence="13">
    <location>
        <begin position="285"/>
        <end position="312"/>
    </location>
</feature>
<evidence type="ECO:0000313" key="18">
    <source>
        <dbReference type="RefSeq" id="XP_005182408.2"/>
    </source>
</evidence>
<dbReference type="InterPro" id="IPR001849">
    <property type="entry name" value="PH_domain"/>
</dbReference>
<dbReference type="CDD" id="cd08872">
    <property type="entry name" value="START_STARD11-like"/>
    <property type="match status" value="1"/>
</dbReference>
<dbReference type="GeneID" id="101891112"/>
<dbReference type="InterPro" id="IPR041952">
    <property type="entry name" value="STARD11_START"/>
</dbReference>
<feature type="domain" description="PH" evidence="15">
    <location>
        <begin position="65"/>
        <end position="160"/>
    </location>
</feature>
<feature type="region of interest" description="Disordered" evidence="14">
    <location>
        <begin position="362"/>
        <end position="381"/>
    </location>
</feature>
<dbReference type="SUPFAM" id="SSF55961">
    <property type="entry name" value="Bet v1-like"/>
    <property type="match status" value="1"/>
</dbReference>
<comment type="subcellular location">
    <subcellularLocation>
        <location evidence="3">Cytoplasm</location>
    </subcellularLocation>
    <subcellularLocation>
        <location evidence="2">Endoplasmic reticulum</location>
    </subcellularLocation>
    <subcellularLocation>
        <location evidence="4">Golgi apparatus</location>
    </subcellularLocation>
</comment>
<evidence type="ECO:0000256" key="4">
    <source>
        <dbReference type="ARBA" id="ARBA00004555"/>
    </source>
</evidence>
<dbReference type="InterPro" id="IPR051213">
    <property type="entry name" value="START_lipid_transfer"/>
</dbReference>
<keyword evidence="9" id="KW-0333">Golgi apparatus</keyword>
<dbReference type="Proteomes" id="UP001652621">
    <property type="component" value="Unplaced"/>
</dbReference>
<feature type="domain" description="START" evidence="16">
    <location>
        <begin position="418"/>
        <end position="625"/>
    </location>
</feature>
<keyword evidence="8" id="KW-0256">Endoplasmic reticulum</keyword>
<dbReference type="Gene3D" id="3.30.530.20">
    <property type="match status" value="1"/>
</dbReference>
<dbReference type="Pfam" id="PF00169">
    <property type="entry name" value="PH"/>
    <property type="match status" value="1"/>
</dbReference>
<dbReference type="STRING" id="7370.T1PMQ2"/>
<keyword evidence="17" id="KW-1185">Reference proteome</keyword>
<dbReference type="SMART" id="SM00234">
    <property type="entry name" value="START"/>
    <property type="match status" value="1"/>
</dbReference>
<evidence type="ECO:0000256" key="13">
    <source>
        <dbReference type="SAM" id="Coils"/>
    </source>
</evidence>
<dbReference type="eggNOG" id="KOG1739">
    <property type="taxonomic scope" value="Eukaryota"/>
</dbReference>
<dbReference type="InterPro" id="IPR023393">
    <property type="entry name" value="START-like_dom_sf"/>
</dbReference>
<evidence type="ECO:0000256" key="8">
    <source>
        <dbReference type="ARBA" id="ARBA00022824"/>
    </source>
</evidence>
<dbReference type="OrthoDB" id="2344588at2759"/>
<evidence type="ECO:0000256" key="9">
    <source>
        <dbReference type="ARBA" id="ARBA00023034"/>
    </source>
</evidence>
<keyword evidence="10 13" id="KW-0175">Coiled coil</keyword>
<evidence type="ECO:0000256" key="5">
    <source>
        <dbReference type="ARBA" id="ARBA00021440"/>
    </source>
</evidence>
<evidence type="ECO:0000256" key="1">
    <source>
        <dbReference type="ARBA" id="ARBA00000074"/>
    </source>
</evidence>
<dbReference type="PROSITE" id="PS50848">
    <property type="entry name" value="START"/>
    <property type="match status" value="1"/>
</dbReference>
<organism evidence="17 20">
    <name type="scientific">Musca domestica</name>
    <name type="common">House fly</name>
    <dbReference type="NCBI Taxonomy" id="7370"/>
    <lineage>
        <taxon>Eukaryota</taxon>
        <taxon>Metazoa</taxon>
        <taxon>Ecdysozoa</taxon>
        <taxon>Arthropoda</taxon>
        <taxon>Hexapoda</taxon>
        <taxon>Insecta</taxon>
        <taxon>Pterygota</taxon>
        <taxon>Neoptera</taxon>
        <taxon>Endopterygota</taxon>
        <taxon>Diptera</taxon>
        <taxon>Brachycera</taxon>
        <taxon>Muscomorpha</taxon>
        <taxon>Muscoidea</taxon>
        <taxon>Muscidae</taxon>
        <taxon>Musca</taxon>
    </lineage>
</organism>
<evidence type="ECO:0000313" key="19">
    <source>
        <dbReference type="RefSeq" id="XP_005182409.2"/>
    </source>
</evidence>
<dbReference type="SUPFAM" id="SSF50729">
    <property type="entry name" value="PH domain-like"/>
    <property type="match status" value="1"/>
</dbReference>
<protein>
    <recommendedName>
        <fullName evidence="5">Ceramide transfer protein</fullName>
    </recommendedName>
    <alternativeName>
        <fullName evidence="12">Collagen type IV alpha-3-binding protein</fullName>
    </alternativeName>
</protein>
<dbReference type="InterPro" id="IPR011993">
    <property type="entry name" value="PH-like_dom_sf"/>
</dbReference>
<dbReference type="RefSeq" id="XP_011292040.2">
    <property type="nucleotide sequence ID" value="XM_011293738.3"/>
</dbReference>
<evidence type="ECO:0000256" key="6">
    <source>
        <dbReference type="ARBA" id="ARBA00022448"/>
    </source>
</evidence>
<accession>A0A9J7D675</accession>
<name>A0A9J7D675_MUSDO</name>
<evidence type="ECO:0000256" key="12">
    <source>
        <dbReference type="ARBA" id="ARBA00031527"/>
    </source>
</evidence>
<proteinExistence type="predicted"/>
<keyword evidence="11" id="KW-0445">Lipid transport</keyword>
<evidence type="ECO:0000256" key="11">
    <source>
        <dbReference type="ARBA" id="ARBA00023055"/>
    </source>
</evidence>
<dbReference type="PROSITE" id="PS50003">
    <property type="entry name" value="PH_DOMAIN"/>
    <property type="match status" value="1"/>
</dbReference>